<dbReference type="Gene3D" id="3.30.420.40">
    <property type="match status" value="2"/>
</dbReference>
<dbReference type="Proteomes" id="UP000011747">
    <property type="component" value="Unassembled WGS sequence"/>
</dbReference>
<reference evidence="2 3" key="1">
    <citation type="submission" date="2011-09" db="EMBL/GenBank/DDBJ databases">
        <title>The Genome Sequence of Bacillus smithii 7_3_47FAA.</title>
        <authorList>
            <consortium name="The Broad Institute Genome Sequencing Platform"/>
            <person name="Earl A."/>
            <person name="Ward D."/>
            <person name="Feldgarden M."/>
            <person name="Gevers D."/>
            <person name="Daigneault M."/>
            <person name="Strauss J."/>
            <person name="Allen-Vercoe E."/>
            <person name="Young S.K."/>
            <person name="Zeng Q."/>
            <person name="Gargeya S."/>
            <person name="Fitzgerald M."/>
            <person name="Haas B."/>
            <person name="Abouelleil A."/>
            <person name="Alvarado L."/>
            <person name="Arachchi H.M."/>
            <person name="Berlin A."/>
            <person name="Brown A."/>
            <person name="Chapman S.B."/>
            <person name="Chen Z."/>
            <person name="Dunbar C."/>
            <person name="Freedman E."/>
            <person name="Gearin G."/>
            <person name="Goldberg J."/>
            <person name="Griggs A."/>
            <person name="Gujja S."/>
            <person name="Heiman D."/>
            <person name="Howarth C."/>
            <person name="Larson L."/>
            <person name="Lui A."/>
            <person name="MacDonald P.J.P."/>
            <person name="Montmayeur A."/>
            <person name="Murphy C."/>
            <person name="Neiman D."/>
            <person name="Pearson M."/>
            <person name="Priest M."/>
            <person name="Roberts A."/>
            <person name="Saif S."/>
            <person name="Shea T."/>
            <person name="Shenoy N."/>
            <person name="Sisk P."/>
            <person name="Stolte C."/>
            <person name="Sykes S."/>
            <person name="Wortman J."/>
            <person name="Nusbaum C."/>
            <person name="Birren B."/>
        </authorList>
    </citation>
    <scope>NUCLEOTIDE SEQUENCE [LARGE SCALE GENOMIC DNA]</scope>
    <source>
        <strain evidence="2 3">7_3_47FAA</strain>
    </source>
</reference>
<dbReference type="PANTHER" id="PTHR11735:SF11">
    <property type="entry name" value="TRNA THREONYLCARBAMOYLADENOSINE BIOSYNTHESIS PROTEIN TSAB"/>
    <property type="match status" value="1"/>
</dbReference>
<name>G9QKZ6_9BACI</name>
<evidence type="ECO:0000259" key="1">
    <source>
        <dbReference type="Pfam" id="PF00814"/>
    </source>
</evidence>
<dbReference type="AlphaFoldDB" id="G9QKZ6"/>
<evidence type="ECO:0000313" key="3">
    <source>
        <dbReference type="Proteomes" id="UP000011747"/>
    </source>
</evidence>
<protein>
    <submittedName>
        <fullName evidence="2">Universal bacterial protein YeaZ</fullName>
    </submittedName>
</protein>
<dbReference type="Pfam" id="PF00814">
    <property type="entry name" value="TsaD"/>
    <property type="match status" value="1"/>
</dbReference>
<dbReference type="GO" id="GO:0005829">
    <property type="term" value="C:cytosol"/>
    <property type="evidence" value="ECO:0007669"/>
    <property type="project" value="TreeGrafter"/>
</dbReference>
<accession>G9QKZ6</accession>
<evidence type="ECO:0000313" key="2">
    <source>
        <dbReference type="EMBL" id="EHL78166.1"/>
    </source>
</evidence>
<dbReference type="InterPro" id="IPR022496">
    <property type="entry name" value="T6A_TsaB"/>
</dbReference>
<dbReference type="InterPro" id="IPR043129">
    <property type="entry name" value="ATPase_NBD"/>
</dbReference>
<proteinExistence type="predicted"/>
<dbReference type="PANTHER" id="PTHR11735">
    <property type="entry name" value="TRNA N6-ADENOSINE THREONYLCARBAMOYLTRANSFERASE"/>
    <property type="match status" value="1"/>
</dbReference>
<dbReference type="EMBL" id="ACWF01000089">
    <property type="protein sequence ID" value="EHL78166.1"/>
    <property type="molecule type" value="Genomic_DNA"/>
</dbReference>
<dbReference type="PATRIC" id="fig|665952.3.peg.1706"/>
<keyword evidence="3" id="KW-1185">Reference proteome</keyword>
<dbReference type="HOGENOM" id="CLU_064886_0_1_9"/>
<dbReference type="SUPFAM" id="SSF53067">
    <property type="entry name" value="Actin-like ATPase domain"/>
    <property type="match status" value="2"/>
</dbReference>
<feature type="domain" description="Gcp-like" evidence="1">
    <location>
        <begin position="29"/>
        <end position="224"/>
    </location>
</feature>
<organism evidence="2 3">
    <name type="scientific">Bacillus smithii 7_3_47FAA</name>
    <dbReference type="NCBI Taxonomy" id="665952"/>
    <lineage>
        <taxon>Bacteria</taxon>
        <taxon>Bacillati</taxon>
        <taxon>Bacillota</taxon>
        <taxon>Bacilli</taxon>
        <taxon>Bacillales</taxon>
        <taxon>Bacillaceae</taxon>
        <taxon>Bacillus</taxon>
    </lineage>
</organism>
<dbReference type="InterPro" id="IPR000905">
    <property type="entry name" value="Gcp-like_dom"/>
</dbReference>
<dbReference type="GeneID" id="87582999"/>
<comment type="caution">
    <text evidence="2">The sequence shown here is derived from an EMBL/GenBank/DDBJ whole genome shotgun (WGS) entry which is preliminary data.</text>
</comment>
<dbReference type="CDD" id="cd24032">
    <property type="entry name" value="ASKHA_NBD_TsaB"/>
    <property type="match status" value="1"/>
</dbReference>
<dbReference type="NCBIfam" id="TIGR03725">
    <property type="entry name" value="T6A_YeaZ"/>
    <property type="match status" value="1"/>
</dbReference>
<dbReference type="RefSeq" id="WP_003354023.1">
    <property type="nucleotide sequence ID" value="NZ_JH414752.1"/>
</dbReference>
<dbReference type="GO" id="GO:0002949">
    <property type="term" value="P:tRNA threonylcarbamoyladenosine modification"/>
    <property type="evidence" value="ECO:0007669"/>
    <property type="project" value="InterPro"/>
</dbReference>
<sequence length="234" mass="26131">MKVLAIDTSNYPLGVGLADENKVIGEYISNTKKNHSIRAMPAIEYLLKDCETSPQELDKIVVAKGPGSYTGIRIGVTIAKTLAWSLQIPISGVSSLAAIAAGAHYYPHFICPIFDARRGRVYTGLYRYINGQLTAELEDQNVLLSDWCEELKRKKEPVLFMGNDLSLHRSSIKEMLGDQADFAPDTLHNPRPGELAKMGMNMPEEDLHSFVPNYIRLAEAEAKWLEKQKEHEEG</sequence>
<gene>
    <name evidence="2" type="ORF">HMPREF1015_02406</name>
</gene>